<sequence length="173" mass="18254">MEVVKMVEEIIVVVVVVMVVVVVVITAVVARACGGRIAGCAAKMRAELDSGRCEANIRVSGCVCQAGAEAGQRAGQQDPAQVKIDVGRDVARYSRAPRHLTPASTLTTPPTAGPVEHQHSCRPRRFSLPPQLLPTGSTRAVAAPRGLQSAASAASCECFVRAPRRRRESLSTC</sequence>
<keyword evidence="4" id="KW-1185">Reference proteome</keyword>
<protein>
    <submittedName>
        <fullName evidence="3">Uncharacterized protein</fullName>
    </submittedName>
</protein>
<proteinExistence type="predicted"/>
<name>A0A5B7G207_PORTR</name>
<organism evidence="3 4">
    <name type="scientific">Portunus trituberculatus</name>
    <name type="common">Swimming crab</name>
    <name type="synonym">Neptunus trituberculatus</name>
    <dbReference type="NCBI Taxonomy" id="210409"/>
    <lineage>
        <taxon>Eukaryota</taxon>
        <taxon>Metazoa</taxon>
        <taxon>Ecdysozoa</taxon>
        <taxon>Arthropoda</taxon>
        <taxon>Crustacea</taxon>
        <taxon>Multicrustacea</taxon>
        <taxon>Malacostraca</taxon>
        <taxon>Eumalacostraca</taxon>
        <taxon>Eucarida</taxon>
        <taxon>Decapoda</taxon>
        <taxon>Pleocyemata</taxon>
        <taxon>Brachyura</taxon>
        <taxon>Eubrachyura</taxon>
        <taxon>Portunoidea</taxon>
        <taxon>Portunidae</taxon>
        <taxon>Portuninae</taxon>
        <taxon>Portunus</taxon>
    </lineage>
</organism>
<keyword evidence="2" id="KW-1133">Transmembrane helix</keyword>
<evidence type="ECO:0000256" key="1">
    <source>
        <dbReference type="SAM" id="MobiDB-lite"/>
    </source>
</evidence>
<feature type="region of interest" description="Disordered" evidence="1">
    <location>
        <begin position="100"/>
        <end position="122"/>
    </location>
</feature>
<keyword evidence="2" id="KW-0472">Membrane</keyword>
<dbReference type="AlphaFoldDB" id="A0A5B7G207"/>
<comment type="caution">
    <text evidence="3">The sequence shown here is derived from an EMBL/GenBank/DDBJ whole genome shotgun (WGS) entry which is preliminary data.</text>
</comment>
<evidence type="ECO:0000313" key="4">
    <source>
        <dbReference type="Proteomes" id="UP000324222"/>
    </source>
</evidence>
<reference evidence="3 4" key="1">
    <citation type="submission" date="2019-05" db="EMBL/GenBank/DDBJ databases">
        <title>Another draft genome of Portunus trituberculatus and its Hox gene families provides insights of decapod evolution.</title>
        <authorList>
            <person name="Jeong J.-H."/>
            <person name="Song I."/>
            <person name="Kim S."/>
            <person name="Choi T."/>
            <person name="Kim D."/>
            <person name="Ryu S."/>
            <person name="Kim W."/>
        </authorList>
    </citation>
    <scope>NUCLEOTIDE SEQUENCE [LARGE SCALE GENOMIC DNA]</scope>
    <source>
        <tissue evidence="3">Muscle</tissue>
    </source>
</reference>
<feature type="transmembrane region" description="Helical" evidence="2">
    <location>
        <begin position="12"/>
        <end position="34"/>
    </location>
</feature>
<accession>A0A5B7G207</accession>
<evidence type="ECO:0000313" key="3">
    <source>
        <dbReference type="EMBL" id="MPC51178.1"/>
    </source>
</evidence>
<gene>
    <name evidence="3" type="ORF">E2C01_045018</name>
</gene>
<keyword evidence="2" id="KW-0812">Transmembrane</keyword>
<dbReference type="EMBL" id="VSRR010010006">
    <property type="protein sequence ID" value="MPC51178.1"/>
    <property type="molecule type" value="Genomic_DNA"/>
</dbReference>
<evidence type="ECO:0000256" key="2">
    <source>
        <dbReference type="SAM" id="Phobius"/>
    </source>
</evidence>
<feature type="compositionally biased region" description="Low complexity" evidence="1">
    <location>
        <begin position="100"/>
        <end position="114"/>
    </location>
</feature>
<dbReference type="Proteomes" id="UP000324222">
    <property type="component" value="Unassembled WGS sequence"/>
</dbReference>